<keyword evidence="2" id="KW-0645">Protease</keyword>
<dbReference type="EC" id="3.4.23.51" evidence="5"/>
<evidence type="ECO:0000313" key="5">
    <source>
        <dbReference type="EMBL" id="HGS88554.1"/>
    </source>
</evidence>
<dbReference type="InterPro" id="IPR023430">
    <property type="entry name" value="Pept_HybD-like_dom_sf"/>
</dbReference>
<gene>
    <name evidence="5" type="primary">hycI</name>
    <name evidence="5" type="ORF">ENT17_13205</name>
</gene>
<dbReference type="PANTHER" id="PTHR30302:SF1">
    <property type="entry name" value="HYDROGENASE 2 MATURATION PROTEASE"/>
    <property type="match status" value="1"/>
</dbReference>
<keyword evidence="4 5" id="KW-0378">Hydrolase</keyword>
<dbReference type="GO" id="GO:0004190">
    <property type="term" value="F:aspartic-type endopeptidase activity"/>
    <property type="evidence" value="ECO:0007669"/>
    <property type="project" value="UniProtKB-KW"/>
</dbReference>
<dbReference type="GO" id="GO:0016485">
    <property type="term" value="P:protein processing"/>
    <property type="evidence" value="ECO:0007669"/>
    <property type="project" value="TreeGrafter"/>
</dbReference>
<comment type="caution">
    <text evidence="5">The sequence shown here is derived from an EMBL/GenBank/DDBJ whole genome shotgun (WGS) entry which is preliminary data.</text>
</comment>
<evidence type="ECO:0000256" key="2">
    <source>
        <dbReference type="ARBA" id="ARBA00022670"/>
    </source>
</evidence>
<reference evidence="5" key="1">
    <citation type="journal article" date="2020" name="mSystems">
        <title>Genome- and Community-Level Interaction Insights into Carbon Utilization and Element Cycling Functions of Hydrothermarchaeota in Hydrothermal Sediment.</title>
        <authorList>
            <person name="Zhou Z."/>
            <person name="Liu Y."/>
            <person name="Xu W."/>
            <person name="Pan J."/>
            <person name="Luo Z.H."/>
            <person name="Li M."/>
        </authorList>
    </citation>
    <scope>NUCLEOTIDE SEQUENCE [LARGE SCALE GENOMIC DNA]</scope>
    <source>
        <strain evidence="5">SpSt-556</strain>
    </source>
</reference>
<name>A0A7C4QAN6_9CHLR</name>
<proteinExistence type="inferred from homology"/>
<dbReference type="GO" id="GO:0008047">
    <property type="term" value="F:enzyme activator activity"/>
    <property type="evidence" value="ECO:0007669"/>
    <property type="project" value="InterPro"/>
</dbReference>
<protein>
    <submittedName>
        <fullName evidence="5">Hydrogenase maturation peptidase HycI</fullName>
        <ecNumber evidence="5">3.4.23.51</ecNumber>
    </submittedName>
</protein>
<evidence type="ECO:0000256" key="4">
    <source>
        <dbReference type="ARBA" id="ARBA00022801"/>
    </source>
</evidence>
<keyword evidence="3" id="KW-0064">Aspartyl protease</keyword>
<dbReference type="NCBIfam" id="TIGR00142">
    <property type="entry name" value="hycI"/>
    <property type="match status" value="1"/>
</dbReference>
<dbReference type="Pfam" id="PF01750">
    <property type="entry name" value="HycI"/>
    <property type="match status" value="1"/>
</dbReference>
<evidence type="ECO:0000256" key="3">
    <source>
        <dbReference type="ARBA" id="ARBA00022750"/>
    </source>
</evidence>
<dbReference type="Gene3D" id="3.40.50.1450">
    <property type="entry name" value="HybD-like"/>
    <property type="match status" value="1"/>
</dbReference>
<dbReference type="InterPro" id="IPR004420">
    <property type="entry name" value="Pept_A31_hyd_mat_HycI"/>
</dbReference>
<dbReference type="CDD" id="cd06067">
    <property type="entry name" value="H2MP_MemB-H2evol"/>
    <property type="match status" value="1"/>
</dbReference>
<dbReference type="NCBIfam" id="TIGR00072">
    <property type="entry name" value="hydrog_prot"/>
    <property type="match status" value="1"/>
</dbReference>
<dbReference type="SUPFAM" id="SSF53163">
    <property type="entry name" value="HybD-like"/>
    <property type="match status" value="1"/>
</dbReference>
<dbReference type="InterPro" id="IPR000671">
    <property type="entry name" value="Peptidase_A31"/>
</dbReference>
<accession>A0A7C4QAN6</accession>
<evidence type="ECO:0000256" key="1">
    <source>
        <dbReference type="ARBA" id="ARBA00006814"/>
    </source>
</evidence>
<comment type="similarity">
    <text evidence="1">Belongs to the peptidase A31 family.</text>
</comment>
<dbReference type="AlphaFoldDB" id="A0A7C4QAN6"/>
<organism evidence="5">
    <name type="scientific">Bellilinea caldifistulae</name>
    <dbReference type="NCBI Taxonomy" id="360411"/>
    <lineage>
        <taxon>Bacteria</taxon>
        <taxon>Bacillati</taxon>
        <taxon>Chloroflexota</taxon>
        <taxon>Anaerolineae</taxon>
        <taxon>Anaerolineales</taxon>
        <taxon>Anaerolineaceae</taxon>
        <taxon>Bellilinea</taxon>
    </lineage>
</organism>
<sequence length="200" mass="21919">MRNGNRRLPKSSHWKCFMGKMRISASSWNVQLRSLLKHLASEVASQSNGETLRIAVVGIGNEFNGDDAAGVLVVRTLQKKLNHLNHLLLVEGGTAPENSTARLRRFRPHLVLMVDSAEMNQPPGSVMLVAFNSLEGLSASTHTLPPSVLANFLQRELGCQVALLGIQPQNLEFDAPLSEPVKRSVARVKQSLIRMLGQPS</sequence>
<dbReference type="PANTHER" id="PTHR30302">
    <property type="entry name" value="HYDROGENASE 1 MATURATION PROTEASE"/>
    <property type="match status" value="1"/>
</dbReference>
<dbReference type="EMBL" id="DSXR01000128">
    <property type="protein sequence ID" value="HGS88554.1"/>
    <property type="molecule type" value="Genomic_DNA"/>
</dbReference>